<comment type="caution">
    <text evidence="4">The sequence shown here is derived from an EMBL/GenBank/DDBJ whole genome shotgun (WGS) entry which is preliminary data.</text>
</comment>
<feature type="compositionally biased region" description="Pro residues" evidence="1">
    <location>
        <begin position="26"/>
        <end position="46"/>
    </location>
</feature>
<evidence type="ECO:0000256" key="2">
    <source>
        <dbReference type="SAM" id="Phobius"/>
    </source>
</evidence>
<feature type="domain" description="DUF4190" evidence="3">
    <location>
        <begin position="65"/>
        <end position="131"/>
    </location>
</feature>
<feature type="region of interest" description="Disordered" evidence="1">
    <location>
        <begin position="1"/>
        <end position="59"/>
    </location>
</feature>
<dbReference type="RefSeq" id="WP_067878383.1">
    <property type="nucleotide sequence ID" value="NZ_JAAXOP010000020.1"/>
</dbReference>
<accession>A0A846Y7R6</accession>
<dbReference type="EMBL" id="JAAXOP010000020">
    <property type="protein sequence ID" value="NKY53781.1"/>
    <property type="molecule type" value="Genomic_DNA"/>
</dbReference>
<keyword evidence="2" id="KW-1133">Transmembrane helix</keyword>
<feature type="transmembrane region" description="Helical" evidence="2">
    <location>
        <begin position="69"/>
        <end position="102"/>
    </location>
</feature>
<proteinExistence type="predicted"/>
<evidence type="ECO:0000256" key="1">
    <source>
        <dbReference type="SAM" id="MobiDB-lite"/>
    </source>
</evidence>
<keyword evidence="2" id="KW-0472">Membrane</keyword>
<keyword evidence="5" id="KW-1185">Reference proteome</keyword>
<dbReference type="AlphaFoldDB" id="A0A846Y7R6"/>
<feature type="transmembrane region" description="Helical" evidence="2">
    <location>
        <begin position="114"/>
        <end position="141"/>
    </location>
</feature>
<reference evidence="4 5" key="1">
    <citation type="submission" date="2020-04" db="EMBL/GenBank/DDBJ databases">
        <title>MicrobeNet Type strains.</title>
        <authorList>
            <person name="Nicholson A.C."/>
        </authorList>
    </citation>
    <scope>NUCLEOTIDE SEQUENCE [LARGE SCALE GENOMIC DNA]</scope>
    <source>
        <strain evidence="4 5">JCM 12354</strain>
    </source>
</reference>
<name>A0A846Y7R6_9NOCA</name>
<dbReference type="Pfam" id="PF13828">
    <property type="entry name" value="DUF4190"/>
    <property type="match status" value="1"/>
</dbReference>
<evidence type="ECO:0000313" key="5">
    <source>
        <dbReference type="Proteomes" id="UP000565711"/>
    </source>
</evidence>
<protein>
    <submittedName>
        <fullName evidence="4">DUF4190 domain-containing protein</fullName>
    </submittedName>
</protein>
<dbReference type="Proteomes" id="UP000565711">
    <property type="component" value="Unassembled WGS sequence"/>
</dbReference>
<gene>
    <name evidence="4" type="ORF">HGA08_26650</name>
</gene>
<sequence>MTENPPPGSYPPPENYPRPEGESGGYPPPPGSYPPPSGNYPPPPGGYPGGPGDGAWQQQPQGKGLAITALILGIIALLFCWTVIGGILLGLAAVIVGIVAVVKARRGTAGGGGMAIAGLILGLLGLIAGIVIVVVAGLFFVNNGGRDFVDCVNDAGNDQSKIDQCQRDWNKTLENKYSVTINPQPTQ</sequence>
<keyword evidence="2" id="KW-0812">Transmembrane</keyword>
<organism evidence="4 5">
    <name type="scientific">Nocardia vermiculata</name>
    <dbReference type="NCBI Taxonomy" id="257274"/>
    <lineage>
        <taxon>Bacteria</taxon>
        <taxon>Bacillati</taxon>
        <taxon>Actinomycetota</taxon>
        <taxon>Actinomycetes</taxon>
        <taxon>Mycobacteriales</taxon>
        <taxon>Nocardiaceae</taxon>
        <taxon>Nocardia</taxon>
    </lineage>
</organism>
<evidence type="ECO:0000259" key="3">
    <source>
        <dbReference type="Pfam" id="PF13828"/>
    </source>
</evidence>
<feature type="compositionally biased region" description="Pro residues" evidence="1">
    <location>
        <begin position="1"/>
        <end position="16"/>
    </location>
</feature>
<dbReference type="InterPro" id="IPR025241">
    <property type="entry name" value="DUF4190"/>
</dbReference>
<evidence type="ECO:0000313" key="4">
    <source>
        <dbReference type="EMBL" id="NKY53781.1"/>
    </source>
</evidence>